<proteinExistence type="predicted"/>
<evidence type="ECO:0000313" key="1">
    <source>
        <dbReference type="EMBL" id="KKM81804.1"/>
    </source>
</evidence>
<reference evidence="1" key="1">
    <citation type="journal article" date="2015" name="Nature">
        <title>Complex archaea that bridge the gap between prokaryotes and eukaryotes.</title>
        <authorList>
            <person name="Spang A."/>
            <person name="Saw J.H."/>
            <person name="Jorgensen S.L."/>
            <person name="Zaremba-Niedzwiedzka K."/>
            <person name="Martijn J."/>
            <person name="Lind A.E."/>
            <person name="van Eijk R."/>
            <person name="Schleper C."/>
            <person name="Guy L."/>
            <person name="Ettema T.J."/>
        </authorList>
    </citation>
    <scope>NUCLEOTIDE SEQUENCE</scope>
</reference>
<sequence length="32" mass="3874">MALTRKEATQILESEDVRWCNPLMMWSGEDWF</sequence>
<accession>A0A0F9KI78</accession>
<dbReference type="AlphaFoldDB" id="A0A0F9KI78"/>
<protein>
    <submittedName>
        <fullName evidence="1">Uncharacterized protein</fullName>
    </submittedName>
</protein>
<organism evidence="1">
    <name type="scientific">marine sediment metagenome</name>
    <dbReference type="NCBI Taxonomy" id="412755"/>
    <lineage>
        <taxon>unclassified sequences</taxon>
        <taxon>metagenomes</taxon>
        <taxon>ecological metagenomes</taxon>
    </lineage>
</organism>
<gene>
    <name evidence="1" type="ORF">LCGC14_1326200</name>
</gene>
<dbReference type="EMBL" id="LAZR01007963">
    <property type="protein sequence ID" value="KKM81804.1"/>
    <property type="molecule type" value="Genomic_DNA"/>
</dbReference>
<comment type="caution">
    <text evidence="1">The sequence shown here is derived from an EMBL/GenBank/DDBJ whole genome shotgun (WGS) entry which is preliminary data.</text>
</comment>
<name>A0A0F9KI78_9ZZZZ</name>